<keyword evidence="5 8" id="KW-0812">Transmembrane</keyword>
<feature type="transmembrane region" description="Helical" evidence="8">
    <location>
        <begin position="248"/>
        <end position="275"/>
    </location>
</feature>
<dbReference type="SUPFAM" id="SSF81345">
    <property type="entry name" value="ABC transporter involved in vitamin B12 uptake, BtuC"/>
    <property type="match status" value="1"/>
</dbReference>
<proteinExistence type="inferred from homology"/>
<comment type="caution">
    <text evidence="9">The sequence shown here is derived from an EMBL/GenBank/DDBJ whole genome shotgun (WGS) entry which is preliminary data.</text>
</comment>
<keyword evidence="4" id="KW-1003">Cell membrane</keyword>
<evidence type="ECO:0000313" key="9">
    <source>
        <dbReference type="EMBL" id="MBM9506056.1"/>
    </source>
</evidence>
<evidence type="ECO:0000313" key="10">
    <source>
        <dbReference type="Proteomes" id="UP000749040"/>
    </source>
</evidence>
<name>A0ABS2TSS7_9ACTN</name>
<dbReference type="CDD" id="cd06550">
    <property type="entry name" value="TM_ABC_iron-siderophores_like"/>
    <property type="match status" value="1"/>
</dbReference>
<feature type="transmembrane region" description="Helical" evidence="8">
    <location>
        <begin position="157"/>
        <end position="179"/>
    </location>
</feature>
<dbReference type="EMBL" id="JADKYB010000008">
    <property type="protein sequence ID" value="MBM9506056.1"/>
    <property type="molecule type" value="Genomic_DNA"/>
</dbReference>
<reference evidence="9 10" key="1">
    <citation type="submission" date="2021-01" db="EMBL/GenBank/DDBJ databases">
        <title>Streptomyces acididurans sp. nov., isolated from a peat swamp forest soil.</title>
        <authorList>
            <person name="Chantavorakit T."/>
            <person name="Duangmal K."/>
        </authorList>
    </citation>
    <scope>NUCLEOTIDE SEQUENCE [LARGE SCALE GENOMIC DNA]</scope>
    <source>
        <strain evidence="9 10">KK5PA1</strain>
    </source>
</reference>
<feature type="transmembrane region" description="Helical" evidence="8">
    <location>
        <begin position="319"/>
        <end position="336"/>
    </location>
</feature>
<evidence type="ECO:0000256" key="3">
    <source>
        <dbReference type="ARBA" id="ARBA00022448"/>
    </source>
</evidence>
<dbReference type="Proteomes" id="UP000749040">
    <property type="component" value="Unassembled WGS sequence"/>
</dbReference>
<organism evidence="9 10">
    <name type="scientific">Actinacidiphila acididurans</name>
    <dbReference type="NCBI Taxonomy" id="2784346"/>
    <lineage>
        <taxon>Bacteria</taxon>
        <taxon>Bacillati</taxon>
        <taxon>Actinomycetota</taxon>
        <taxon>Actinomycetes</taxon>
        <taxon>Kitasatosporales</taxon>
        <taxon>Streptomycetaceae</taxon>
        <taxon>Actinacidiphila</taxon>
    </lineage>
</organism>
<evidence type="ECO:0000256" key="1">
    <source>
        <dbReference type="ARBA" id="ARBA00004651"/>
    </source>
</evidence>
<keyword evidence="10" id="KW-1185">Reference proteome</keyword>
<dbReference type="PANTHER" id="PTHR30472:SF24">
    <property type="entry name" value="FERRIC ENTEROBACTIN TRANSPORT SYSTEM PERMEASE PROTEIN FEPG"/>
    <property type="match status" value="1"/>
</dbReference>
<feature type="transmembrane region" description="Helical" evidence="8">
    <location>
        <begin position="130"/>
        <end position="150"/>
    </location>
</feature>
<feature type="transmembrane region" description="Helical" evidence="8">
    <location>
        <begin position="74"/>
        <end position="92"/>
    </location>
</feature>
<protein>
    <submittedName>
        <fullName evidence="9">Iron chelate uptake ABC transporter family permease subunit</fullName>
    </submittedName>
</protein>
<feature type="transmembrane region" description="Helical" evidence="8">
    <location>
        <begin position="287"/>
        <end position="307"/>
    </location>
</feature>
<evidence type="ECO:0000256" key="8">
    <source>
        <dbReference type="SAM" id="Phobius"/>
    </source>
</evidence>
<keyword evidence="3" id="KW-0813">Transport</keyword>
<sequence>MTARVLRARRLSVRVEPRTVLVCAVLLLATLAVSVALVGTGDYRIAPADVLRAVIGGGTPGQRFVVRELRLPRVAVALLAGAALGTAGAAFQTVSRNPLGSPDVIGFGQGSAAGALVVIVLIHGSSANTIAAGAVVGGLLTGIVVYLLAWRGGVHGYRLVLVGIGVSAVLAAVNSYLLVKADFVDAARAVVWLTGSLDGRDWTQVRPLLAACALLLPVLLAQSRALRLTEMGDDTASALGVRVERVRLVTVLAAVLLTAAATAACGPVPFVALTAPQLVRRLTRTPGVALVPSALMGAALLVTADFAAQRVFGSGRLPVGVATGVLGGGYLLWLLVAERRAGRT</sequence>
<feature type="transmembrane region" description="Helical" evidence="8">
    <location>
        <begin position="104"/>
        <end position="124"/>
    </location>
</feature>
<dbReference type="Gene3D" id="1.10.3470.10">
    <property type="entry name" value="ABC transporter involved in vitamin B12 uptake, BtuC"/>
    <property type="match status" value="1"/>
</dbReference>
<comment type="subcellular location">
    <subcellularLocation>
        <location evidence="1">Cell membrane</location>
        <topology evidence="1">Multi-pass membrane protein</topology>
    </subcellularLocation>
</comment>
<dbReference type="Pfam" id="PF01032">
    <property type="entry name" value="FecCD"/>
    <property type="match status" value="1"/>
</dbReference>
<dbReference type="RefSeq" id="WP_205357936.1">
    <property type="nucleotide sequence ID" value="NZ_JADKYB010000008.1"/>
</dbReference>
<gene>
    <name evidence="9" type="ORF">ITX44_16155</name>
</gene>
<evidence type="ECO:0000256" key="5">
    <source>
        <dbReference type="ARBA" id="ARBA00022692"/>
    </source>
</evidence>
<dbReference type="PANTHER" id="PTHR30472">
    <property type="entry name" value="FERRIC ENTEROBACTIN TRANSPORT SYSTEM PERMEASE PROTEIN"/>
    <property type="match status" value="1"/>
</dbReference>
<dbReference type="InterPro" id="IPR037294">
    <property type="entry name" value="ABC_BtuC-like"/>
</dbReference>
<evidence type="ECO:0000256" key="2">
    <source>
        <dbReference type="ARBA" id="ARBA00007935"/>
    </source>
</evidence>
<evidence type="ECO:0000256" key="7">
    <source>
        <dbReference type="ARBA" id="ARBA00023136"/>
    </source>
</evidence>
<comment type="similarity">
    <text evidence="2">Belongs to the binding-protein-dependent transport system permease family. FecCD subfamily.</text>
</comment>
<evidence type="ECO:0000256" key="4">
    <source>
        <dbReference type="ARBA" id="ARBA00022475"/>
    </source>
</evidence>
<keyword evidence="6 8" id="KW-1133">Transmembrane helix</keyword>
<accession>A0ABS2TSS7</accession>
<keyword evidence="7 8" id="KW-0472">Membrane</keyword>
<dbReference type="InterPro" id="IPR000522">
    <property type="entry name" value="ABC_transptr_permease_BtuC"/>
</dbReference>
<evidence type="ECO:0000256" key="6">
    <source>
        <dbReference type="ARBA" id="ARBA00022989"/>
    </source>
</evidence>